<dbReference type="SMART" id="SM00100">
    <property type="entry name" value="cNMP"/>
    <property type="match status" value="1"/>
</dbReference>
<dbReference type="InterPro" id="IPR050397">
    <property type="entry name" value="Env_Response_Regulators"/>
</dbReference>
<dbReference type="PROSITE" id="PS50042">
    <property type="entry name" value="CNMP_BINDING_3"/>
    <property type="match status" value="1"/>
</dbReference>
<dbReference type="InterPro" id="IPR018490">
    <property type="entry name" value="cNMP-bd_dom_sf"/>
</dbReference>
<feature type="domain" description="HTH crp-type" evidence="5">
    <location>
        <begin position="140"/>
        <end position="218"/>
    </location>
</feature>
<reference evidence="7" key="1">
    <citation type="journal article" date="2019" name="Int. J. Syst. Evol. Microbiol.">
        <title>The Global Catalogue of Microorganisms (GCM) 10K type strain sequencing project: providing services to taxonomists for standard genome sequencing and annotation.</title>
        <authorList>
            <consortium name="The Broad Institute Genomics Platform"/>
            <consortium name="The Broad Institute Genome Sequencing Center for Infectious Disease"/>
            <person name="Wu L."/>
            <person name="Ma J."/>
        </authorList>
    </citation>
    <scope>NUCLEOTIDE SEQUENCE [LARGE SCALE GENOMIC DNA]</scope>
    <source>
        <strain evidence="7">KCTC 42224</strain>
    </source>
</reference>
<dbReference type="EMBL" id="JBHRYE010000027">
    <property type="protein sequence ID" value="MFC3672928.1"/>
    <property type="molecule type" value="Genomic_DNA"/>
</dbReference>
<keyword evidence="2" id="KW-0238">DNA-binding</keyword>
<dbReference type="InterPro" id="IPR014710">
    <property type="entry name" value="RmlC-like_jellyroll"/>
</dbReference>
<dbReference type="Pfam" id="PF13545">
    <property type="entry name" value="HTH_Crp_2"/>
    <property type="match status" value="1"/>
</dbReference>
<keyword evidence="3" id="KW-0804">Transcription</keyword>
<evidence type="ECO:0000259" key="5">
    <source>
        <dbReference type="PROSITE" id="PS51063"/>
    </source>
</evidence>
<name>A0ABV7V9V0_9SPHN</name>
<dbReference type="RefSeq" id="WP_191325809.1">
    <property type="nucleotide sequence ID" value="NZ_BMZP01000022.1"/>
</dbReference>
<dbReference type="InterPro" id="IPR036388">
    <property type="entry name" value="WH-like_DNA-bd_sf"/>
</dbReference>
<keyword evidence="7" id="KW-1185">Reference proteome</keyword>
<dbReference type="Gene3D" id="1.10.10.10">
    <property type="entry name" value="Winged helix-like DNA-binding domain superfamily/Winged helix DNA-binding domain"/>
    <property type="match status" value="1"/>
</dbReference>
<evidence type="ECO:0000259" key="4">
    <source>
        <dbReference type="PROSITE" id="PS50042"/>
    </source>
</evidence>
<evidence type="ECO:0000256" key="2">
    <source>
        <dbReference type="ARBA" id="ARBA00023125"/>
    </source>
</evidence>
<accession>A0ABV7V9V0</accession>
<dbReference type="PANTHER" id="PTHR24567:SF68">
    <property type="entry name" value="DNA-BINDING TRANSCRIPTIONAL DUAL REGULATOR CRP"/>
    <property type="match status" value="1"/>
</dbReference>
<dbReference type="InterPro" id="IPR012318">
    <property type="entry name" value="HTH_CRP"/>
</dbReference>
<dbReference type="SMART" id="SM00419">
    <property type="entry name" value="HTH_CRP"/>
    <property type="match status" value="1"/>
</dbReference>
<dbReference type="SUPFAM" id="SSF46785">
    <property type="entry name" value="Winged helix' DNA-binding domain"/>
    <property type="match status" value="1"/>
</dbReference>
<dbReference type="InterPro" id="IPR000595">
    <property type="entry name" value="cNMP-bd_dom"/>
</dbReference>
<comment type="caution">
    <text evidence="6">The sequence shown here is derived from an EMBL/GenBank/DDBJ whole genome shotgun (WGS) entry which is preliminary data.</text>
</comment>
<gene>
    <name evidence="6" type="ORF">ACFOOT_16040</name>
</gene>
<dbReference type="Pfam" id="PF00027">
    <property type="entry name" value="cNMP_binding"/>
    <property type="match status" value="1"/>
</dbReference>
<dbReference type="SUPFAM" id="SSF51206">
    <property type="entry name" value="cAMP-binding domain-like"/>
    <property type="match status" value="1"/>
</dbReference>
<proteinExistence type="predicted"/>
<evidence type="ECO:0000313" key="7">
    <source>
        <dbReference type="Proteomes" id="UP001595683"/>
    </source>
</evidence>
<dbReference type="PROSITE" id="PS51063">
    <property type="entry name" value="HTH_CRP_2"/>
    <property type="match status" value="1"/>
</dbReference>
<dbReference type="Proteomes" id="UP001595683">
    <property type="component" value="Unassembled WGS sequence"/>
</dbReference>
<evidence type="ECO:0000256" key="3">
    <source>
        <dbReference type="ARBA" id="ARBA00023163"/>
    </source>
</evidence>
<dbReference type="PANTHER" id="PTHR24567">
    <property type="entry name" value="CRP FAMILY TRANSCRIPTIONAL REGULATORY PROTEIN"/>
    <property type="match status" value="1"/>
</dbReference>
<keyword evidence="1" id="KW-0805">Transcription regulation</keyword>
<feature type="domain" description="Cyclic nucleotide-binding" evidence="4">
    <location>
        <begin position="25"/>
        <end position="109"/>
    </location>
</feature>
<sequence length="237" mass="26455">MRDRPGLVAPDAGQREWIERHRAGERAVPRGEEVLRQGAPGSRLFTVLEGVLMRSRLLEDGRRQVVNIMFPGDLVGLQAAFDGEMGHGVTALTDTRLCLFPRDRFMELVTDQPRFAYDVIWLSAREEDALEQHLVALGQRPARERVAYLALWLVERGLQTGLVAPDSAVATLHVPITQGQIADMLGLSLVHTNRTLQALRKAGQVDWNGTRIAIPQLETVRAMVGFDPRGLPKRPYI</sequence>
<evidence type="ECO:0000256" key="1">
    <source>
        <dbReference type="ARBA" id="ARBA00023015"/>
    </source>
</evidence>
<protein>
    <submittedName>
        <fullName evidence="6">Crp/Fnr family transcriptional regulator</fullName>
    </submittedName>
</protein>
<dbReference type="CDD" id="cd00038">
    <property type="entry name" value="CAP_ED"/>
    <property type="match status" value="1"/>
</dbReference>
<evidence type="ECO:0000313" key="6">
    <source>
        <dbReference type="EMBL" id="MFC3672928.1"/>
    </source>
</evidence>
<dbReference type="InterPro" id="IPR036390">
    <property type="entry name" value="WH_DNA-bd_sf"/>
</dbReference>
<dbReference type="Gene3D" id="2.60.120.10">
    <property type="entry name" value="Jelly Rolls"/>
    <property type="match status" value="1"/>
</dbReference>
<organism evidence="6 7">
    <name type="scientific">Novosphingobium pokkalii</name>
    <dbReference type="NCBI Taxonomy" id="1770194"/>
    <lineage>
        <taxon>Bacteria</taxon>
        <taxon>Pseudomonadati</taxon>
        <taxon>Pseudomonadota</taxon>
        <taxon>Alphaproteobacteria</taxon>
        <taxon>Sphingomonadales</taxon>
        <taxon>Sphingomonadaceae</taxon>
        <taxon>Novosphingobium</taxon>
    </lineage>
</organism>